<dbReference type="AlphaFoldDB" id="A0A0K2US35"/>
<name>A0A0K2US35_LEPSM</name>
<accession>A0A0K2US35</accession>
<reference evidence="1" key="1">
    <citation type="submission" date="2014-05" db="EMBL/GenBank/DDBJ databases">
        <authorList>
            <person name="Chronopoulou M."/>
        </authorList>
    </citation>
    <scope>NUCLEOTIDE SEQUENCE</scope>
    <source>
        <tissue evidence="1">Whole organism</tissue>
    </source>
</reference>
<evidence type="ECO:0000313" key="1">
    <source>
        <dbReference type="EMBL" id="CDW41073.1"/>
    </source>
</evidence>
<sequence>MSIVHNDKLIIFLQSAKKNVISAWQEFNKYSINRRLSLSSQLIWKYWHANVHGLKDAILFIESKCRICSCKRCKEYLKGTEEAAVPCFILDFFRQNASHMSRNVIKISVLPKIIDSEEKEEDIYQPKNINQNYKNTNSEPIPRHRRFPSCLRSLKLLLLLICVKYESFLKKSSLERVLSAAHRLHRVEVQYLEHERRLLFCGMDLIQDLTEIHRQLEEDFSSGKCVWWNCYKANTAKLFDTLREQEALQLSHLLNGQISGRKSIDKYCYEDIPPMTLHVPLRAQNRKVVHY</sequence>
<proteinExistence type="predicted"/>
<dbReference type="EMBL" id="HACA01023712">
    <property type="protein sequence ID" value="CDW41073.1"/>
    <property type="molecule type" value="Transcribed_RNA"/>
</dbReference>
<protein>
    <submittedName>
        <fullName evidence="1">Uncharacterized protein</fullName>
    </submittedName>
</protein>
<organism evidence="1">
    <name type="scientific">Lepeophtheirus salmonis</name>
    <name type="common">Salmon louse</name>
    <name type="synonym">Caligus salmonis</name>
    <dbReference type="NCBI Taxonomy" id="72036"/>
    <lineage>
        <taxon>Eukaryota</taxon>
        <taxon>Metazoa</taxon>
        <taxon>Ecdysozoa</taxon>
        <taxon>Arthropoda</taxon>
        <taxon>Crustacea</taxon>
        <taxon>Multicrustacea</taxon>
        <taxon>Hexanauplia</taxon>
        <taxon>Copepoda</taxon>
        <taxon>Siphonostomatoida</taxon>
        <taxon>Caligidae</taxon>
        <taxon>Lepeophtheirus</taxon>
    </lineage>
</organism>